<organism evidence="1 2">
    <name type="scientific">Rubus argutus</name>
    <name type="common">Southern blackberry</name>
    <dbReference type="NCBI Taxonomy" id="59490"/>
    <lineage>
        <taxon>Eukaryota</taxon>
        <taxon>Viridiplantae</taxon>
        <taxon>Streptophyta</taxon>
        <taxon>Embryophyta</taxon>
        <taxon>Tracheophyta</taxon>
        <taxon>Spermatophyta</taxon>
        <taxon>Magnoliopsida</taxon>
        <taxon>eudicotyledons</taxon>
        <taxon>Gunneridae</taxon>
        <taxon>Pentapetalae</taxon>
        <taxon>rosids</taxon>
        <taxon>fabids</taxon>
        <taxon>Rosales</taxon>
        <taxon>Rosaceae</taxon>
        <taxon>Rosoideae</taxon>
        <taxon>Rosoideae incertae sedis</taxon>
        <taxon>Rubus</taxon>
    </lineage>
</organism>
<dbReference type="SUPFAM" id="SSF52047">
    <property type="entry name" value="RNI-like"/>
    <property type="match status" value="1"/>
</dbReference>
<dbReference type="EMBL" id="JBEDUW010000005">
    <property type="protein sequence ID" value="KAK9926279.1"/>
    <property type="molecule type" value="Genomic_DNA"/>
</dbReference>
<dbReference type="Proteomes" id="UP001457282">
    <property type="component" value="Unassembled WGS sequence"/>
</dbReference>
<evidence type="ECO:0000313" key="2">
    <source>
        <dbReference type="Proteomes" id="UP001457282"/>
    </source>
</evidence>
<sequence>MAAQAENSGEISLLSEDLLALILKKVTDQDDRKSCSEVPNLLQFKASQLTTDSDLEFIAQQCPKIEDVKITDFSSHERGFLGRKGLSALANGCPKLSKVSLVGDKIGNAAVVELVNSAHSLTSLELGHSLIGDTSLRAIASSSSIKILKLKSCCNITDRGLGCLATGSTSKTLIKLVLKRCAKITDDGVKLLSKMRRLEQLSLCCCRGEVTDIGGLAISAIRNLKELKLHDLVGVSDLAIAALAFCRNLELLDIKGCVGVTGAGIRAFSSHQGLKRLVLLGLRNFDLSDVESLALGCPSLESESVVVDQSWRLDPTWSDELMHDNTRRVLKFL</sequence>
<evidence type="ECO:0000313" key="1">
    <source>
        <dbReference type="EMBL" id="KAK9926279.1"/>
    </source>
</evidence>
<accession>A0AAW1WRK0</accession>
<protein>
    <submittedName>
        <fullName evidence="1">Uncharacterized protein</fullName>
    </submittedName>
</protein>
<keyword evidence="2" id="KW-1185">Reference proteome</keyword>
<dbReference type="Gene3D" id="3.80.10.10">
    <property type="entry name" value="Ribonuclease Inhibitor"/>
    <property type="match status" value="2"/>
</dbReference>
<dbReference type="AlphaFoldDB" id="A0AAW1WRK0"/>
<reference evidence="1 2" key="1">
    <citation type="journal article" date="2023" name="G3 (Bethesda)">
        <title>A chromosome-length genome assembly and annotation of blackberry (Rubus argutus, cv. 'Hillquist').</title>
        <authorList>
            <person name="Bruna T."/>
            <person name="Aryal R."/>
            <person name="Dudchenko O."/>
            <person name="Sargent D.J."/>
            <person name="Mead D."/>
            <person name="Buti M."/>
            <person name="Cavallini A."/>
            <person name="Hytonen T."/>
            <person name="Andres J."/>
            <person name="Pham M."/>
            <person name="Weisz D."/>
            <person name="Mascagni F."/>
            <person name="Usai G."/>
            <person name="Natali L."/>
            <person name="Bassil N."/>
            <person name="Fernandez G.E."/>
            <person name="Lomsadze A."/>
            <person name="Armour M."/>
            <person name="Olukolu B."/>
            <person name="Poorten T."/>
            <person name="Britton C."/>
            <person name="Davik J."/>
            <person name="Ashrafi H."/>
            <person name="Aiden E.L."/>
            <person name="Borodovsky M."/>
            <person name="Worthington M."/>
        </authorList>
    </citation>
    <scope>NUCLEOTIDE SEQUENCE [LARGE SCALE GENOMIC DNA]</scope>
    <source>
        <strain evidence="1">PI 553951</strain>
    </source>
</reference>
<dbReference type="SMART" id="SM00367">
    <property type="entry name" value="LRR_CC"/>
    <property type="match status" value="5"/>
</dbReference>
<dbReference type="InterPro" id="IPR001611">
    <property type="entry name" value="Leu-rich_rpt"/>
</dbReference>
<dbReference type="GO" id="GO:0019005">
    <property type="term" value="C:SCF ubiquitin ligase complex"/>
    <property type="evidence" value="ECO:0007669"/>
    <property type="project" value="TreeGrafter"/>
</dbReference>
<dbReference type="InterPro" id="IPR032675">
    <property type="entry name" value="LRR_dom_sf"/>
</dbReference>
<dbReference type="PANTHER" id="PTHR13318">
    <property type="entry name" value="PARTNER OF PAIRED, ISOFORM B-RELATED"/>
    <property type="match status" value="1"/>
</dbReference>
<dbReference type="Pfam" id="PF13516">
    <property type="entry name" value="LRR_6"/>
    <property type="match status" value="3"/>
</dbReference>
<comment type="caution">
    <text evidence="1">The sequence shown here is derived from an EMBL/GenBank/DDBJ whole genome shotgun (WGS) entry which is preliminary data.</text>
</comment>
<name>A0AAW1WRK0_RUBAR</name>
<proteinExistence type="predicted"/>
<dbReference type="InterPro" id="IPR006553">
    <property type="entry name" value="Leu-rich_rpt_Cys-con_subtyp"/>
</dbReference>
<dbReference type="GO" id="GO:0031146">
    <property type="term" value="P:SCF-dependent proteasomal ubiquitin-dependent protein catabolic process"/>
    <property type="evidence" value="ECO:0007669"/>
    <property type="project" value="TreeGrafter"/>
</dbReference>
<gene>
    <name evidence="1" type="ORF">M0R45_023520</name>
</gene>